<organism evidence="7">
    <name type="scientific">Polaromonas hydrogenivorans</name>
    <dbReference type="NCBI Taxonomy" id="335476"/>
    <lineage>
        <taxon>Bacteria</taxon>
        <taxon>Pseudomonadati</taxon>
        <taxon>Pseudomonadota</taxon>
        <taxon>Betaproteobacteria</taxon>
        <taxon>Burkholderiales</taxon>
        <taxon>Comamonadaceae</taxon>
        <taxon>Polaromonas</taxon>
    </lineage>
</organism>
<dbReference type="CDD" id="cd07363">
    <property type="entry name" value="45_DOPA_Dioxygenase"/>
    <property type="match status" value="1"/>
</dbReference>
<evidence type="ECO:0000256" key="1">
    <source>
        <dbReference type="ARBA" id="ARBA00001947"/>
    </source>
</evidence>
<dbReference type="EC" id="1.13.-.-" evidence="7"/>
<comment type="similarity">
    <text evidence="2">Belongs to the DODA-type extradiol aromatic ring-opening dioxygenase family.</text>
</comment>
<dbReference type="GO" id="GO:0008198">
    <property type="term" value="F:ferrous iron binding"/>
    <property type="evidence" value="ECO:0007669"/>
    <property type="project" value="InterPro"/>
</dbReference>
<dbReference type="PANTHER" id="PTHR30096:SF0">
    <property type="entry name" value="4,5-DOPA DIOXYGENASE EXTRADIOL-LIKE PROTEIN"/>
    <property type="match status" value="1"/>
</dbReference>
<keyword evidence="7" id="KW-0223">Dioxygenase</keyword>
<dbReference type="GO" id="GO:0008270">
    <property type="term" value="F:zinc ion binding"/>
    <property type="evidence" value="ECO:0007669"/>
    <property type="project" value="InterPro"/>
</dbReference>
<feature type="domain" description="Extradiol ring-cleavage dioxygenase class III enzyme subunit B" evidence="6">
    <location>
        <begin position="3"/>
        <end position="242"/>
    </location>
</feature>
<keyword evidence="3" id="KW-0479">Metal-binding</keyword>
<dbReference type="EMBL" id="CP157676">
    <property type="protein sequence ID" value="XBP72721.1"/>
    <property type="molecule type" value="Genomic_DNA"/>
</dbReference>
<dbReference type="SUPFAM" id="SSF53213">
    <property type="entry name" value="LigB-like"/>
    <property type="match status" value="1"/>
</dbReference>
<geneLocation type="plasmid" evidence="7">
    <name>p1</name>
</geneLocation>
<name>A0AAU7LYQ1_9BURK</name>
<keyword evidence="7" id="KW-0614">Plasmid</keyword>
<dbReference type="GO" id="GO:0016702">
    <property type="term" value="F:oxidoreductase activity, acting on single donors with incorporation of molecular oxygen, incorporation of two atoms of oxygen"/>
    <property type="evidence" value="ECO:0007669"/>
    <property type="project" value="UniProtKB-ARBA"/>
</dbReference>
<dbReference type="PANTHER" id="PTHR30096">
    <property type="entry name" value="4,5-DOPA DIOXYGENASE EXTRADIOL-LIKE PROTEIN"/>
    <property type="match status" value="1"/>
</dbReference>
<keyword evidence="4" id="KW-0862">Zinc</keyword>
<dbReference type="RefSeq" id="WP_349282473.1">
    <property type="nucleotide sequence ID" value="NZ_CBCSCU010000025.1"/>
</dbReference>
<evidence type="ECO:0000256" key="2">
    <source>
        <dbReference type="ARBA" id="ARBA00007581"/>
    </source>
</evidence>
<comment type="cofactor">
    <cofactor evidence="1">
        <name>Zn(2+)</name>
        <dbReference type="ChEBI" id="CHEBI:29105"/>
    </cofactor>
</comment>
<evidence type="ECO:0000256" key="4">
    <source>
        <dbReference type="ARBA" id="ARBA00022833"/>
    </source>
</evidence>
<dbReference type="InterPro" id="IPR004183">
    <property type="entry name" value="Xdiol_dOase_suB"/>
</dbReference>
<dbReference type="InterPro" id="IPR014436">
    <property type="entry name" value="Extradiol_dOase_DODA"/>
</dbReference>
<gene>
    <name evidence="7" type="ORF">ABLV49_22540</name>
</gene>
<evidence type="ECO:0000313" key="7">
    <source>
        <dbReference type="EMBL" id="XBP72721.1"/>
    </source>
</evidence>
<dbReference type="Pfam" id="PF02900">
    <property type="entry name" value="LigB"/>
    <property type="match status" value="1"/>
</dbReference>
<sequence length="264" mass="28616">MPAYFLAHGAGPCFFMEWTHGPRDTWDGLATWLRSISADAGMVPQAIVVVSAHWEAAPLHINGLHRSGLLYDYGGFPPHTYELCYRAPGSAAIAQRLQVLLGEHDIESVRDDERGLDHGTFIPLMLAYAEATVPVVQLSLHPSLDPADHLAVGHALAPLRDEGVLLLGSGMSYHNRPGLGVGSAQLAEQFDLWLTHAVCAHTGAERELRLRRWSDAPGARQAHPREEHLLPLMVVAGAAGDEPARPTFAEHIAGIPVSCYRFGA</sequence>
<dbReference type="PIRSF" id="PIRSF006157">
    <property type="entry name" value="Doxgns_DODA"/>
    <property type="match status" value="1"/>
</dbReference>
<dbReference type="Gene3D" id="3.40.830.10">
    <property type="entry name" value="LigB-like"/>
    <property type="match status" value="1"/>
</dbReference>
<evidence type="ECO:0000256" key="3">
    <source>
        <dbReference type="ARBA" id="ARBA00022723"/>
    </source>
</evidence>
<evidence type="ECO:0000259" key="6">
    <source>
        <dbReference type="Pfam" id="PF02900"/>
    </source>
</evidence>
<dbReference type="AlphaFoldDB" id="A0AAU7LYQ1"/>
<evidence type="ECO:0000256" key="5">
    <source>
        <dbReference type="ARBA" id="ARBA00023002"/>
    </source>
</evidence>
<protein>
    <submittedName>
        <fullName evidence="7">Class III extradiol ring-cleavage dioxygenase</fullName>
        <ecNumber evidence="7">1.13.-.-</ecNumber>
    </submittedName>
</protein>
<reference evidence="7" key="1">
    <citation type="submission" date="2024-05" db="EMBL/GenBank/DDBJ databases">
        <authorList>
            <person name="Bunk B."/>
            <person name="Swiderski J."/>
            <person name="Sproer C."/>
            <person name="Thiel V."/>
        </authorList>
    </citation>
    <scope>NUCLEOTIDE SEQUENCE</scope>
    <source>
        <strain evidence="7">DSM 17735</strain>
        <plasmid evidence="7">p1</plasmid>
    </source>
</reference>
<accession>A0AAU7LYQ1</accession>
<keyword evidence="5 7" id="KW-0560">Oxidoreductase</keyword>
<proteinExistence type="inferred from homology"/>